<keyword evidence="3" id="KW-1185">Reference proteome</keyword>
<organism evidence="2 3">
    <name type="scientific">Streptomyces jumonjinensis</name>
    <dbReference type="NCBI Taxonomy" id="1945"/>
    <lineage>
        <taxon>Bacteria</taxon>
        <taxon>Bacillati</taxon>
        <taxon>Actinomycetota</taxon>
        <taxon>Actinomycetes</taxon>
        <taxon>Kitasatosporales</taxon>
        <taxon>Streptomycetaceae</taxon>
        <taxon>Streptomyces</taxon>
    </lineage>
</organism>
<comment type="caution">
    <text evidence="2">The sequence shown here is derived from an EMBL/GenBank/DDBJ whole genome shotgun (WGS) entry which is preliminary data.</text>
</comment>
<gene>
    <name evidence="2" type="ORF">FF041_24020</name>
</gene>
<sequence length="101" mass="11040">MTEQQWTIDSIAHALPEPALRQQFLAEVNLAPLAAVPGVLDRWVSTVTEWQAAERRLDHIVDHIARHGEPPAGHQPTDAAADATDDFLQQLSASSREGRAA</sequence>
<reference evidence="2 3" key="1">
    <citation type="submission" date="2019-05" db="EMBL/GenBank/DDBJ databases">
        <title>Comparative genomics and metabolomics analyses of clavulanic acid producing Streptomyces species provides insight into specialized metabolism and evolution of beta-lactam biosynthetic gene clusters.</title>
        <authorList>
            <person name="Moore M.A."/>
            <person name="Cruz-Morales P."/>
            <person name="Barona Gomez F."/>
            <person name="Kapil T."/>
        </authorList>
    </citation>
    <scope>NUCLEOTIDE SEQUENCE [LARGE SCALE GENOMIC DNA]</scope>
    <source>
        <strain evidence="2 3">NRRL 5741</strain>
    </source>
</reference>
<dbReference type="EMBL" id="VCLA01000164">
    <property type="protein sequence ID" value="MQT03143.1"/>
    <property type="molecule type" value="Genomic_DNA"/>
</dbReference>
<evidence type="ECO:0000313" key="2">
    <source>
        <dbReference type="EMBL" id="MQT03143.1"/>
    </source>
</evidence>
<feature type="region of interest" description="Disordered" evidence="1">
    <location>
        <begin position="66"/>
        <end position="101"/>
    </location>
</feature>
<dbReference type="OrthoDB" id="4290076at2"/>
<evidence type="ECO:0000313" key="3">
    <source>
        <dbReference type="Proteomes" id="UP000419138"/>
    </source>
</evidence>
<accession>A0A646KLM1</accession>
<dbReference type="Proteomes" id="UP000419138">
    <property type="component" value="Unassembled WGS sequence"/>
</dbReference>
<protein>
    <submittedName>
        <fullName evidence="2">Uncharacterized protein</fullName>
    </submittedName>
</protein>
<name>A0A646KLM1_STRJU</name>
<proteinExistence type="predicted"/>
<dbReference type="RefSeq" id="WP_153524702.1">
    <property type="nucleotide sequence ID" value="NZ_JBEPDZ010000017.1"/>
</dbReference>
<evidence type="ECO:0000256" key="1">
    <source>
        <dbReference type="SAM" id="MobiDB-lite"/>
    </source>
</evidence>
<dbReference type="AlphaFoldDB" id="A0A646KLM1"/>